<evidence type="ECO:0008006" key="3">
    <source>
        <dbReference type="Google" id="ProtNLM"/>
    </source>
</evidence>
<dbReference type="EMBL" id="AEGP01000047">
    <property type="protein sequence ID" value="EGG41802.1"/>
    <property type="molecule type" value="Genomic_DNA"/>
</dbReference>
<proteinExistence type="predicted"/>
<feature type="transmembrane region" description="Helical" evidence="1">
    <location>
        <begin position="119"/>
        <end position="138"/>
    </location>
</feature>
<sequence length="154" mass="17496">MTLSVIGIIWISFVFLQGDKISEEFVLKPSNSYDLKLNFNGEGNGYYKVFIPEFTGDQVFIQILDKSQNIISEEMVQTKMSVGYFDFEQSGTYTVKITNPTEKQVDIELELGDANAETMIPPGLMILVGAVMIIFSSYMKLKNYKIEHPEENIL</sequence>
<dbReference type="AlphaFoldDB" id="F3KLE6"/>
<keyword evidence="1" id="KW-0472">Membrane</keyword>
<dbReference type="Proteomes" id="UP000004348">
    <property type="component" value="Chromosome"/>
</dbReference>
<comment type="caution">
    <text evidence="2">The sequence shown here is derived from an EMBL/GenBank/DDBJ whole genome shotgun (WGS) entry which is preliminary data.</text>
</comment>
<evidence type="ECO:0000313" key="2">
    <source>
        <dbReference type="EMBL" id="EGG41802.1"/>
    </source>
</evidence>
<name>F3KLE6_9ARCH</name>
<keyword evidence="1" id="KW-0812">Transmembrane</keyword>
<protein>
    <recommendedName>
        <fullName evidence="3">GOLD domain-containing protein</fullName>
    </recommendedName>
</protein>
<evidence type="ECO:0000256" key="1">
    <source>
        <dbReference type="SAM" id="Phobius"/>
    </source>
</evidence>
<dbReference type="HOGENOM" id="CLU_1623390_0_0_2"/>
<organism evidence="2">
    <name type="scientific">Candidatus Nitrosarchaeum limnium SFB1</name>
    <dbReference type="NCBI Taxonomy" id="886738"/>
    <lineage>
        <taxon>Archaea</taxon>
        <taxon>Nitrososphaerota</taxon>
        <taxon>Nitrososphaeria</taxon>
        <taxon>Nitrosopumilales</taxon>
        <taxon>Nitrosopumilaceae</taxon>
        <taxon>Nitrosarchaeum</taxon>
    </lineage>
</organism>
<accession>F3KLE6</accession>
<keyword evidence="1" id="KW-1133">Transmembrane helix</keyword>
<gene>
    <name evidence="2" type="ORF">Nlim_1326</name>
</gene>
<reference evidence="2" key="1">
    <citation type="journal article" date="2011" name="PLoS ONE">
        <title>Genome of a low-salinity ammonia-oxidizing archaeon determined by single-cell and metagenomic analysis.</title>
        <authorList>
            <person name="Blainey P.C."/>
            <person name="Mosier A.C."/>
            <person name="Potanina A."/>
            <person name="Francis C.A."/>
            <person name="Quake S.R."/>
        </authorList>
    </citation>
    <scope>NUCLEOTIDE SEQUENCE [LARGE SCALE GENOMIC DNA]</scope>
    <source>
        <strain evidence="2">SFB1</strain>
    </source>
</reference>